<accession>A0A8S0W832</accession>
<name>A0A8S0W832_CYCAE</name>
<evidence type="ECO:0000313" key="3">
    <source>
        <dbReference type="Proteomes" id="UP000467700"/>
    </source>
</evidence>
<sequence length="518" mass="58246">MLWRVKLLDLPNEIILSAVEELPDDSVYALAFVCRRLHHLVLPSYLARKGLGPGPGKYLSLFNHDAWDAIRALKVAPFKVKLRKLFYLVDCKKDNGRLVGEVETLKRVLDKVEIVEEVVVVFDRPGITVEGFPSILEGDEVDERHEEDRWIPVPSTHARNVLDTIVSSGQCLSLSVGGDVFPRSSDNHQQLGSTVDDHPGRWQALRRRLVQHSSCLPRNNGQNLTSFDLHTPVLFQPLLCLWTLNTLNSSSIAKISINQQWTTDNNRGNIDQWSLILPHIFMPSLTDFSLDYCAIWTHDLIAFLRRHRSLQKLYIGHHVTNPSDTLRLSFQDKSALRNITHLQAPVNWLTFLLSNKRSLPALSSCTVLVHLFGTDNSPLSSILDDPLEPILPRLCSLKELHLSLSFGSPLSDWIHVDPSLGPEDKSATTTRVHSLVTHIEACIRMYAVPRLVSYKMPKWLAQFPALRRFAVYTMSGAGSFAPAQKELLLQGILESCPGVIVDFGVADEVDLVTRTRAP</sequence>
<reference evidence="2 3" key="1">
    <citation type="submission" date="2020-01" db="EMBL/GenBank/DDBJ databases">
        <authorList>
            <person name="Gupta K D."/>
        </authorList>
    </citation>
    <scope>NUCLEOTIDE SEQUENCE [LARGE SCALE GENOMIC DNA]</scope>
</reference>
<dbReference type="OrthoDB" id="2635672at2759"/>
<proteinExistence type="predicted"/>
<protein>
    <recommendedName>
        <fullName evidence="1">F-box domain-containing protein</fullName>
    </recommendedName>
</protein>
<keyword evidence="3" id="KW-1185">Reference proteome</keyword>
<dbReference type="Proteomes" id="UP000467700">
    <property type="component" value="Unassembled WGS sequence"/>
</dbReference>
<dbReference type="InterPro" id="IPR001810">
    <property type="entry name" value="F-box_dom"/>
</dbReference>
<feature type="domain" description="F-box" evidence="1">
    <location>
        <begin position="4"/>
        <end position="50"/>
    </location>
</feature>
<gene>
    <name evidence="2" type="ORF">AAE3_LOCUS3078</name>
</gene>
<comment type="caution">
    <text evidence="2">The sequence shown here is derived from an EMBL/GenBank/DDBJ whole genome shotgun (WGS) entry which is preliminary data.</text>
</comment>
<dbReference type="AlphaFoldDB" id="A0A8S0W832"/>
<dbReference type="Pfam" id="PF00646">
    <property type="entry name" value="F-box"/>
    <property type="match status" value="1"/>
</dbReference>
<dbReference type="PROSITE" id="PS50181">
    <property type="entry name" value="FBOX"/>
    <property type="match status" value="1"/>
</dbReference>
<organism evidence="2 3">
    <name type="scientific">Cyclocybe aegerita</name>
    <name type="common">Black poplar mushroom</name>
    <name type="synonym">Agrocybe aegerita</name>
    <dbReference type="NCBI Taxonomy" id="1973307"/>
    <lineage>
        <taxon>Eukaryota</taxon>
        <taxon>Fungi</taxon>
        <taxon>Dikarya</taxon>
        <taxon>Basidiomycota</taxon>
        <taxon>Agaricomycotina</taxon>
        <taxon>Agaricomycetes</taxon>
        <taxon>Agaricomycetidae</taxon>
        <taxon>Agaricales</taxon>
        <taxon>Agaricineae</taxon>
        <taxon>Bolbitiaceae</taxon>
        <taxon>Cyclocybe</taxon>
    </lineage>
</organism>
<dbReference type="SUPFAM" id="SSF52047">
    <property type="entry name" value="RNI-like"/>
    <property type="match status" value="1"/>
</dbReference>
<evidence type="ECO:0000313" key="2">
    <source>
        <dbReference type="EMBL" id="CAA7260866.1"/>
    </source>
</evidence>
<dbReference type="EMBL" id="CACVBS010000031">
    <property type="protein sequence ID" value="CAA7260866.1"/>
    <property type="molecule type" value="Genomic_DNA"/>
</dbReference>
<evidence type="ECO:0000259" key="1">
    <source>
        <dbReference type="PROSITE" id="PS50181"/>
    </source>
</evidence>